<proteinExistence type="predicted"/>
<gene>
    <name evidence="2" type="ORF">K402DRAFT_465535</name>
</gene>
<reference evidence="2" key="1">
    <citation type="journal article" date="2020" name="Stud. Mycol.">
        <title>101 Dothideomycetes genomes: a test case for predicting lifestyles and emergence of pathogens.</title>
        <authorList>
            <person name="Haridas S."/>
            <person name="Albert R."/>
            <person name="Binder M."/>
            <person name="Bloem J."/>
            <person name="Labutti K."/>
            <person name="Salamov A."/>
            <person name="Andreopoulos B."/>
            <person name="Baker S."/>
            <person name="Barry K."/>
            <person name="Bills G."/>
            <person name="Bluhm B."/>
            <person name="Cannon C."/>
            <person name="Castanera R."/>
            <person name="Culley D."/>
            <person name="Daum C."/>
            <person name="Ezra D."/>
            <person name="Gonzalez J."/>
            <person name="Henrissat B."/>
            <person name="Kuo A."/>
            <person name="Liang C."/>
            <person name="Lipzen A."/>
            <person name="Lutzoni F."/>
            <person name="Magnuson J."/>
            <person name="Mondo S."/>
            <person name="Nolan M."/>
            <person name="Ohm R."/>
            <person name="Pangilinan J."/>
            <person name="Park H.-J."/>
            <person name="Ramirez L."/>
            <person name="Alfaro M."/>
            <person name="Sun H."/>
            <person name="Tritt A."/>
            <person name="Yoshinaga Y."/>
            <person name="Zwiers L.-H."/>
            <person name="Turgeon B."/>
            <person name="Goodwin S."/>
            <person name="Spatafora J."/>
            <person name="Crous P."/>
            <person name="Grigoriev I."/>
        </authorList>
    </citation>
    <scope>NUCLEOTIDE SEQUENCE</scope>
    <source>
        <strain evidence="2">CBS 113979</strain>
    </source>
</reference>
<dbReference type="Proteomes" id="UP000800041">
    <property type="component" value="Unassembled WGS sequence"/>
</dbReference>
<evidence type="ECO:0000313" key="3">
    <source>
        <dbReference type="Proteomes" id="UP000800041"/>
    </source>
</evidence>
<accession>A0A6G1GSE9</accession>
<feature type="region of interest" description="Disordered" evidence="1">
    <location>
        <begin position="152"/>
        <end position="339"/>
    </location>
</feature>
<feature type="compositionally biased region" description="Polar residues" evidence="1">
    <location>
        <begin position="234"/>
        <end position="249"/>
    </location>
</feature>
<name>A0A6G1GSE9_9PEZI</name>
<feature type="region of interest" description="Disordered" evidence="1">
    <location>
        <begin position="410"/>
        <end position="479"/>
    </location>
</feature>
<evidence type="ECO:0000313" key="2">
    <source>
        <dbReference type="EMBL" id="KAF1983906.1"/>
    </source>
</evidence>
<feature type="region of interest" description="Disordered" evidence="1">
    <location>
        <begin position="103"/>
        <end position="134"/>
    </location>
</feature>
<feature type="compositionally biased region" description="Polar residues" evidence="1">
    <location>
        <begin position="268"/>
        <end position="282"/>
    </location>
</feature>
<keyword evidence="3" id="KW-1185">Reference proteome</keyword>
<feature type="compositionally biased region" description="Polar residues" evidence="1">
    <location>
        <begin position="411"/>
        <end position="421"/>
    </location>
</feature>
<dbReference type="AlphaFoldDB" id="A0A6G1GSE9"/>
<feature type="compositionally biased region" description="Basic and acidic residues" evidence="1">
    <location>
        <begin position="197"/>
        <end position="217"/>
    </location>
</feature>
<evidence type="ECO:0000256" key="1">
    <source>
        <dbReference type="SAM" id="MobiDB-lite"/>
    </source>
</evidence>
<dbReference type="EMBL" id="ML977171">
    <property type="protein sequence ID" value="KAF1983906.1"/>
    <property type="molecule type" value="Genomic_DNA"/>
</dbReference>
<feature type="region of interest" description="Disordered" evidence="1">
    <location>
        <begin position="357"/>
        <end position="396"/>
    </location>
</feature>
<protein>
    <submittedName>
        <fullName evidence="2">Uncharacterized protein</fullName>
    </submittedName>
</protein>
<organism evidence="2 3">
    <name type="scientific">Aulographum hederae CBS 113979</name>
    <dbReference type="NCBI Taxonomy" id="1176131"/>
    <lineage>
        <taxon>Eukaryota</taxon>
        <taxon>Fungi</taxon>
        <taxon>Dikarya</taxon>
        <taxon>Ascomycota</taxon>
        <taxon>Pezizomycotina</taxon>
        <taxon>Dothideomycetes</taxon>
        <taxon>Pleosporomycetidae</taxon>
        <taxon>Aulographales</taxon>
        <taxon>Aulographaceae</taxon>
    </lineage>
</organism>
<sequence length="589" mass="65650">MPVFDAADDFWLQRHIPSKDLRWHLRKVFAEIRETLQNNNVINKDEIIEKVQIWASSCMVQLQACIDQKELPDAVIWNMMEETMTFALEHKWHEDWRHSDDGLPPLQPYMDVDTHQSPQQSHPPPSTGTAPSGPFHYSFSQPVEWWLSNDARCSAPTPSSSTTRGVKREGLNETDPLVLGSDSLQSADPMDVVIETSPEKCRTKKSRAEPIIEDEKTKKLKSSKNIREAAPIDSPSQLTSPPESTVNDDQVNKIKKSKKIREAPPIDSVSQPTSAPKSTANDEQTKKAKKSKKIREADLIDPVPQLASAPEPTTNDKQKKKTKELKNAPEASPIAKFPTSLDISLPESSRYGLYIRHQHHQPKVDSTVKDERTKWTKKSRSLRKESPKPLTIPVVLTSRATPPLESRRIRQTVQGQHQIQSIPKGPKNMPAPDGAPLHPIPRKPTGGYERKPSPPARPLHINVAPSEPTNMPAPDGAPLHPIPRKPTGGYERKPLPPTQPLHINVAPSEPTNMPRPIRGPFHPILPAWPMRNVAVERSRSLGSMFAAIRTIVAAHGPVAHWTIAFYKLAVQTSQASACVVTSAPWAMIT</sequence>
<feature type="compositionally biased region" description="Basic and acidic residues" evidence="1">
    <location>
        <begin position="362"/>
        <end position="374"/>
    </location>
</feature>